<keyword evidence="4" id="KW-1133">Transmembrane helix</keyword>
<feature type="domain" description="Methyl-accepting transducer" evidence="5">
    <location>
        <begin position="352"/>
        <end position="581"/>
    </location>
</feature>
<dbReference type="InterPro" id="IPR003660">
    <property type="entry name" value="HAMP_dom"/>
</dbReference>
<keyword evidence="8" id="KW-1185">Reference proteome</keyword>
<evidence type="ECO:0000259" key="5">
    <source>
        <dbReference type="PROSITE" id="PS50111"/>
    </source>
</evidence>
<dbReference type="SMART" id="SM00283">
    <property type="entry name" value="MA"/>
    <property type="match status" value="1"/>
</dbReference>
<dbReference type="PANTHER" id="PTHR43531:SF11">
    <property type="entry name" value="METHYL-ACCEPTING CHEMOTAXIS PROTEIN 3"/>
    <property type="match status" value="1"/>
</dbReference>
<protein>
    <recommendedName>
        <fullName evidence="9">Methyl-accepting chemotaxis protein</fullName>
    </recommendedName>
</protein>
<keyword evidence="4" id="KW-0472">Membrane</keyword>
<dbReference type="Gene3D" id="1.20.120.1530">
    <property type="match status" value="1"/>
</dbReference>
<comment type="caution">
    <text evidence="7">The sequence shown here is derived from an EMBL/GenBank/DDBJ whole genome shotgun (WGS) entry which is preliminary data.</text>
</comment>
<dbReference type="InterPro" id="IPR051310">
    <property type="entry name" value="MCP_chemotaxis"/>
</dbReference>
<feature type="transmembrane region" description="Helical" evidence="4">
    <location>
        <begin position="135"/>
        <end position="156"/>
    </location>
</feature>
<dbReference type="AlphaFoldDB" id="A0A251X7L2"/>
<dbReference type="GO" id="GO:0016020">
    <property type="term" value="C:membrane"/>
    <property type="evidence" value="ECO:0007669"/>
    <property type="project" value="InterPro"/>
</dbReference>
<evidence type="ECO:0000313" key="7">
    <source>
        <dbReference type="EMBL" id="OUD13925.1"/>
    </source>
</evidence>
<dbReference type="EMBL" id="MSLT01000012">
    <property type="protein sequence ID" value="OUD13925.1"/>
    <property type="molecule type" value="Genomic_DNA"/>
</dbReference>
<evidence type="ECO:0000256" key="4">
    <source>
        <dbReference type="SAM" id="Phobius"/>
    </source>
</evidence>
<feature type="domain" description="HAMP" evidence="6">
    <location>
        <begin position="250"/>
        <end position="302"/>
    </location>
</feature>
<dbReference type="InterPro" id="IPR004089">
    <property type="entry name" value="MCPsignal_dom"/>
</dbReference>
<dbReference type="PANTHER" id="PTHR43531">
    <property type="entry name" value="PROTEIN ICFG"/>
    <property type="match status" value="1"/>
</dbReference>
<dbReference type="SUPFAM" id="SSF58104">
    <property type="entry name" value="Methyl-accepting chemotaxis protein (MCP) signaling domain"/>
    <property type="match status" value="1"/>
</dbReference>
<dbReference type="PROSITE" id="PS50885">
    <property type="entry name" value="HAMP"/>
    <property type="match status" value="2"/>
</dbReference>
<dbReference type="GO" id="GO:0007165">
    <property type="term" value="P:signal transduction"/>
    <property type="evidence" value="ECO:0007669"/>
    <property type="project" value="UniProtKB-KW"/>
</dbReference>
<dbReference type="Gene3D" id="1.10.287.950">
    <property type="entry name" value="Methyl-accepting chemotaxis protein"/>
    <property type="match status" value="1"/>
</dbReference>
<proteinExistence type="inferred from homology"/>
<reference evidence="7 8" key="1">
    <citation type="submission" date="2016-12" db="EMBL/GenBank/DDBJ databases">
        <title>Thioflexothrix psekupsii D3 genome sequencing and assembly.</title>
        <authorList>
            <person name="Fomenkov A."/>
            <person name="Vincze T."/>
            <person name="Grabovich M."/>
            <person name="Anton B.P."/>
            <person name="Dubinina G."/>
            <person name="Orlova M."/>
            <person name="Belousova E."/>
            <person name="Roberts R.J."/>
        </authorList>
    </citation>
    <scope>NUCLEOTIDE SEQUENCE [LARGE SCALE GENOMIC DNA]</scope>
    <source>
        <strain evidence="7">D3</strain>
    </source>
</reference>
<organism evidence="7 8">
    <name type="scientific">Thioflexithrix psekupsensis</name>
    <dbReference type="NCBI Taxonomy" id="1570016"/>
    <lineage>
        <taxon>Bacteria</taxon>
        <taxon>Pseudomonadati</taxon>
        <taxon>Pseudomonadota</taxon>
        <taxon>Gammaproteobacteria</taxon>
        <taxon>Thiotrichales</taxon>
        <taxon>Thioflexithrix</taxon>
    </lineage>
</organism>
<comment type="similarity">
    <text evidence="2">Belongs to the methyl-accepting chemotaxis (MCP) protein family.</text>
</comment>
<dbReference type="PROSITE" id="PS50111">
    <property type="entry name" value="CHEMOTAXIS_TRANSDUC_2"/>
    <property type="match status" value="1"/>
</dbReference>
<dbReference type="Proteomes" id="UP000194798">
    <property type="component" value="Unassembled WGS sequence"/>
</dbReference>
<dbReference type="GO" id="GO:0006935">
    <property type="term" value="P:chemotaxis"/>
    <property type="evidence" value="ECO:0007669"/>
    <property type="project" value="UniProtKB-KW"/>
</dbReference>
<keyword evidence="4" id="KW-0812">Transmembrane</keyword>
<dbReference type="Pfam" id="PF18947">
    <property type="entry name" value="HAMP_2"/>
    <property type="match status" value="1"/>
</dbReference>
<dbReference type="Pfam" id="PF00015">
    <property type="entry name" value="MCPsignal"/>
    <property type="match status" value="1"/>
</dbReference>
<accession>A0A251X7L2</accession>
<name>A0A251X7L2_9GAMM</name>
<gene>
    <name evidence="7" type="ORF">TPSD3_06160</name>
</gene>
<sequence length="597" mass="64753">MFRFIAATDSNEAMKQEKAIQTQRNFIAEQLGKYEPTVDTEEERVIQQEFSKLYNEYLTAVEKVILLAEQKAKKTSTTTDAQENATMATQLERALDRADVLFNDMSINLLKLVDFNNAGAREASHEGDSIYELSFSMLVGTSACVFVLAILLMIWFEKIVSSPLNRLTAIVRQVADGNVVITKEYYDRYDEVGYIAKAIGDITQILNALIKDSSELISAAQQGALSTRVDATRHPGEFGTLIVGMNQLLDVLSKPLTEVAEVMQQLALGNLNKRIDGAYEGDLRALKANVNRSLDSLITLLTELGEVTKNMSVGDLTHHVEGSYQGEFASLKTNTNQSLKQMKEILTVVVSNTEHIASASVQTLAAAEHVSSQSSQQMAALDEVATAVVQSSAAIGQVAENTTKSGKLASATAELAASGRDQLIKLIEIIEQISEEYKRIEQITTKINRIADKTHLLSLNAGLEAVRAGEHGLGFGFVAQQIGKLAEEASLSARDIGTLITSSSQSVTLSVNTAQQTRIAVEDIAKAAQESGSAVEFISSAITQQSASIEWISEQVSKIQSGGQENAAAAEEISATMLKLADVIRETHTQVQRFKLA</sequence>
<dbReference type="SUPFAM" id="SSF158472">
    <property type="entry name" value="HAMP domain-like"/>
    <property type="match status" value="1"/>
</dbReference>
<evidence type="ECO:0000313" key="8">
    <source>
        <dbReference type="Proteomes" id="UP000194798"/>
    </source>
</evidence>
<feature type="domain" description="HAMP" evidence="6">
    <location>
        <begin position="303"/>
        <end position="347"/>
    </location>
</feature>
<keyword evidence="1" id="KW-0145">Chemotaxis</keyword>
<evidence type="ECO:0000256" key="3">
    <source>
        <dbReference type="PROSITE-ProRule" id="PRU00284"/>
    </source>
</evidence>
<evidence type="ECO:0000259" key="6">
    <source>
        <dbReference type="PROSITE" id="PS50885"/>
    </source>
</evidence>
<keyword evidence="3" id="KW-0807">Transducer</keyword>
<evidence type="ECO:0000256" key="2">
    <source>
        <dbReference type="ARBA" id="ARBA00029447"/>
    </source>
</evidence>
<evidence type="ECO:0008006" key="9">
    <source>
        <dbReference type="Google" id="ProtNLM"/>
    </source>
</evidence>
<dbReference type="SMART" id="SM00304">
    <property type="entry name" value="HAMP"/>
    <property type="match status" value="2"/>
</dbReference>
<evidence type="ECO:0000256" key="1">
    <source>
        <dbReference type="ARBA" id="ARBA00022500"/>
    </source>
</evidence>